<dbReference type="AlphaFoldDB" id="A0AAW0JWU1"/>
<proteinExistence type="predicted"/>
<keyword evidence="2" id="KW-1185">Reference proteome</keyword>
<evidence type="ECO:0000313" key="1">
    <source>
        <dbReference type="EMBL" id="KAK7831174.1"/>
    </source>
</evidence>
<sequence length="89" mass="9667">MSKVCVSWSGRKEISSNLLGRNNGPASRHSWRGFVQFAPGAVSSPPPFSPPHFAASSCFFFSPFLAKTTNKTSQVFRKAGSTGDNRCRV</sequence>
<name>A0AAW0JWU1_MYOGA</name>
<evidence type="ECO:0000313" key="2">
    <source>
        <dbReference type="Proteomes" id="UP001488838"/>
    </source>
</evidence>
<reference evidence="1 2" key="1">
    <citation type="journal article" date="2023" name="bioRxiv">
        <title>Conserved and derived expression patterns and positive selection on dental genes reveal complex evolutionary context of ever-growing rodent molars.</title>
        <authorList>
            <person name="Calamari Z.T."/>
            <person name="Song A."/>
            <person name="Cohen E."/>
            <person name="Akter M."/>
            <person name="Roy R.D."/>
            <person name="Hallikas O."/>
            <person name="Christensen M.M."/>
            <person name="Li P."/>
            <person name="Marangoni P."/>
            <person name="Jernvall J."/>
            <person name="Klein O.D."/>
        </authorList>
    </citation>
    <scope>NUCLEOTIDE SEQUENCE [LARGE SCALE GENOMIC DNA]</scope>
    <source>
        <strain evidence="1">V071</strain>
    </source>
</reference>
<protein>
    <submittedName>
        <fullName evidence="1">Uncharacterized protein</fullName>
    </submittedName>
</protein>
<accession>A0AAW0JWU1</accession>
<organism evidence="1 2">
    <name type="scientific">Myodes glareolus</name>
    <name type="common">Bank vole</name>
    <name type="synonym">Clethrionomys glareolus</name>
    <dbReference type="NCBI Taxonomy" id="447135"/>
    <lineage>
        <taxon>Eukaryota</taxon>
        <taxon>Metazoa</taxon>
        <taxon>Chordata</taxon>
        <taxon>Craniata</taxon>
        <taxon>Vertebrata</taxon>
        <taxon>Euteleostomi</taxon>
        <taxon>Mammalia</taxon>
        <taxon>Eutheria</taxon>
        <taxon>Euarchontoglires</taxon>
        <taxon>Glires</taxon>
        <taxon>Rodentia</taxon>
        <taxon>Myomorpha</taxon>
        <taxon>Muroidea</taxon>
        <taxon>Cricetidae</taxon>
        <taxon>Arvicolinae</taxon>
        <taxon>Myodes</taxon>
    </lineage>
</organism>
<comment type="caution">
    <text evidence="1">The sequence shown here is derived from an EMBL/GenBank/DDBJ whole genome shotgun (WGS) entry which is preliminary data.</text>
</comment>
<dbReference type="EMBL" id="JBBHLL010000015">
    <property type="protein sequence ID" value="KAK7831174.1"/>
    <property type="molecule type" value="Genomic_DNA"/>
</dbReference>
<gene>
    <name evidence="1" type="ORF">U0070_020394</name>
</gene>
<dbReference type="Proteomes" id="UP001488838">
    <property type="component" value="Unassembled WGS sequence"/>
</dbReference>